<reference evidence="3" key="1">
    <citation type="journal article" date="2014" name="Int. J. Syst. Evol. Microbiol.">
        <title>Complete genome sequence of Corynebacterium casei LMG S-19264T (=DSM 44701T), isolated from a smear-ripened cheese.</title>
        <authorList>
            <consortium name="US DOE Joint Genome Institute (JGI-PGF)"/>
            <person name="Walter F."/>
            <person name="Albersmeier A."/>
            <person name="Kalinowski J."/>
            <person name="Ruckert C."/>
        </authorList>
    </citation>
    <scope>NUCLEOTIDE SEQUENCE</scope>
    <source>
        <strain evidence="3">KCTC 12343</strain>
    </source>
</reference>
<keyword evidence="5" id="KW-1185">Reference proteome</keyword>
<evidence type="ECO:0000313" key="6">
    <source>
        <dbReference type="Proteomes" id="UP000628442"/>
    </source>
</evidence>
<dbReference type="Pfam" id="PF02120">
    <property type="entry name" value="Flg_hook"/>
    <property type="match status" value="1"/>
</dbReference>
<dbReference type="EMBL" id="BMWV01000007">
    <property type="protein sequence ID" value="GGY47903.1"/>
    <property type="molecule type" value="Genomic_DNA"/>
</dbReference>
<feature type="compositionally biased region" description="Low complexity" evidence="1">
    <location>
        <begin position="70"/>
        <end position="79"/>
    </location>
</feature>
<gene>
    <name evidence="4" type="ORF">EYF70_09600</name>
    <name evidence="3" type="ORF">GCM10007387_32490</name>
</gene>
<dbReference type="EMBL" id="CP036401">
    <property type="protein sequence ID" value="QBI01073.1"/>
    <property type="molecule type" value="Genomic_DNA"/>
</dbReference>
<feature type="region of interest" description="Disordered" evidence="1">
    <location>
        <begin position="271"/>
        <end position="290"/>
    </location>
</feature>
<feature type="compositionally biased region" description="Basic and acidic residues" evidence="1">
    <location>
        <begin position="415"/>
        <end position="436"/>
    </location>
</feature>
<evidence type="ECO:0000256" key="1">
    <source>
        <dbReference type="SAM" id="MobiDB-lite"/>
    </source>
</evidence>
<evidence type="ECO:0000313" key="3">
    <source>
        <dbReference type="EMBL" id="GGY47903.1"/>
    </source>
</evidence>
<feature type="domain" description="Flagellar hook-length control protein-like C-terminal" evidence="2">
    <location>
        <begin position="332"/>
        <end position="411"/>
    </location>
</feature>
<reference evidence="3" key="3">
    <citation type="submission" date="2022-12" db="EMBL/GenBank/DDBJ databases">
        <authorList>
            <person name="Sun Q."/>
            <person name="Kim S."/>
        </authorList>
    </citation>
    <scope>NUCLEOTIDE SEQUENCE</scope>
    <source>
        <strain evidence="3">KCTC 12343</strain>
    </source>
</reference>
<protein>
    <submittedName>
        <fullName evidence="4">Flagellar hook-length control protein FliK</fullName>
    </submittedName>
</protein>
<feature type="compositionally biased region" description="Polar residues" evidence="1">
    <location>
        <begin position="397"/>
        <end position="414"/>
    </location>
</feature>
<sequence>MMMTIPSAPGGAAAAHGAQSAIISGDAASAATPATLEGVPTGTPEEAGLPMMFAQLFDVAALAIPAGTAATADGAGEPASEASATDVPAEQASAEAPLAAMMPALPFALPAQAAAMAVNLALVANGTDALAGQERAIAPAGSATAPVAGATLPDSALVQARGIALSGAIPGQAAGVTLPAAGADSARQATADAITAAAAAVAAPQAAQARLATGDAMSLRINAMPFRFAAAADRDSAAARNAVAMPAVATAHGNATPAAGVAPATVLAAQDSSAQPGAEGHSGQPQGDSQATFRGVMAATAPATGTAAPADTVRLAGTPEQWQQPLRAALGDRLQVTLQKGNDQAVIRLEPPNLGSIEISIRQTAGALHVSMSATNSEVVRQLNAVGDSMRQDLSQRQQGDVAVTVSQASSRSLADSEGRGRQPEREAEQQREQRGPGRALNEGNDTNTTFAMLRE</sequence>
<evidence type="ECO:0000313" key="5">
    <source>
        <dbReference type="Proteomes" id="UP000292307"/>
    </source>
</evidence>
<feature type="region of interest" description="Disordered" evidence="1">
    <location>
        <begin position="397"/>
        <end position="456"/>
    </location>
</feature>
<feature type="region of interest" description="Disordered" evidence="1">
    <location>
        <begin position="70"/>
        <end position="91"/>
    </location>
</feature>
<keyword evidence="4" id="KW-0282">Flagellum</keyword>
<dbReference type="CDD" id="cd17470">
    <property type="entry name" value="T3SS_Flik_C"/>
    <property type="match status" value="1"/>
</dbReference>
<feature type="compositionally biased region" description="Polar residues" evidence="1">
    <location>
        <begin position="444"/>
        <end position="456"/>
    </location>
</feature>
<dbReference type="Proteomes" id="UP000628442">
    <property type="component" value="Unassembled WGS sequence"/>
</dbReference>
<organism evidence="3 6">
    <name type="scientific">Pseudoduganella albidiflava</name>
    <dbReference type="NCBI Taxonomy" id="321983"/>
    <lineage>
        <taxon>Bacteria</taxon>
        <taxon>Pseudomonadati</taxon>
        <taxon>Pseudomonadota</taxon>
        <taxon>Betaproteobacteria</taxon>
        <taxon>Burkholderiales</taxon>
        <taxon>Oxalobacteraceae</taxon>
        <taxon>Telluria group</taxon>
        <taxon>Pseudoduganella</taxon>
    </lineage>
</organism>
<proteinExistence type="predicted"/>
<reference evidence="4 5" key="2">
    <citation type="submission" date="2019-02" db="EMBL/GenBank/DDBJ databases">
        <title>Draft Genome Sequences of Six Type Strains of the Genus Massilia.</title>
        <authorList>
            <person name="Miess H."/>
            <person name="Frediansyhah A."/>
            <person name="Gross H."/>
        </authorList>
    </citation>
    <scope>NUCLEOTIDE SEQUENCE [LARGE SCALE GENOMIC DNA]</scope>
    <source>
        <strain evidence="4 5">DSM 17472</strain>
    </source>
</reference>
<name>A0A411WWA1_9BURK</name>
<dbReference type="RefSeq" id="WP_131145199.1">
    <property type="nucleotide sequence ID" value="NZ_BMWV01000007.1"/>
</dbReference>
<dbReference type="Gene3D" id="3.30.750.140">
    <property type="match status" value="1"/>
</dbReference>
<evidence type="ECO:0000313" key="4">
    <source>
        <dbReference type="EMBL" id="QBI01073.1"/>
    </source>
</evidence>
<dbReference type="Proteomes" id="UP000292307">
    <property type="component" value="Chromosome"/>
</dbReference>
<dbReference type="InterPro" id="IPR021136">
    <property type="entry name" value="Flagellar_hook_control-like_C"/>
</dbReference>
<evidence type="ECO:0000259" key="2">
    <source>
        <dbReference type="Pfam" id="PF02120"/>
    </source>
</evidence>
<dbReference type="InterPro" id="IPR038610">
    <property type="entry name" value="FliK-like_C_sf"/>
</dbReference>
<keyword evidence="4" id="KW-0969">Cilium</keyword>
<keyword evidence="4" id="KW-0966">Cell projection</keyword>
<accession>A0A411WWA1</accession>
<dbReference type="AlphaFoldDB" id="A0A411WWA1"/>
<dbReference type="OrthoDB" id="1792985at2"/>